<dbReference type="Proteomes" id="UP000320461">
    <property type="component" value="Unassembled WGS sequence"/>
</dbReference>
<keyword evidence="1" id="KW-0812">Transmembrane</keyword>
<evidence type="ECO:0000313" key="3">
    <source>
        <dbReference type="Proteomes" id="UP000320461"/>
    </source>
</evidence>
<comment type="caution">
    <text evidence="2">The sequence shown here is derived from an EMBL/GenBank/DDBJ whole genome shotgun (WGS) entry which is preliminary data.</text>
</comment>
<dbReference type="Pfam" id="PF11188">
    <property type="entry name" value="DUF2975"/>
    <property type="match status" value="1"/>
</dbReference>
<feature type="transmembrane region" description="Helical" evidence="1">
    <location>
        <begin position="126"/>
        <end position="148"/>
    </location>
</feature>
<evidence type="ECO:0000313" key="2">
    <source>
        <dbReference type="EMBL" id="GEA82831.1"/>
    </source>
</evidence>
<evidence type="ECO:0000256" key="1">
    <source>
        <dbReference type="SAM" id="Phobius"/>
    </source>
</evidence>
<accession>A0A4Y3KEI7</accession>
<keyword evidence="1" id="KW-0472">Membrane</keyword>
<feature type="transmembrane region" description="Helical" evidence="1">
    <location>
        <begin position="21"/>
        <end position="43"/>
    </location>
</feature>
<feature type="transmembrane region" description="Helical" evidence="1">
    <location>
        <begin position="169"/>
        <end position="191"/>
    </location>
</feature>
<evidence type="ECO:0008006" key="4">
    <source>
        <dbReference type="Google" id="ProtNLM"/>
    </source>
</evidence>
<dbReference type="OrthoDB" id="5149108at2"/>
<keyword evidence="1" id="KW-1133">Transmembrane helix</keyword>
<proteinExistence type="predicted"/>
<feature type="transmembrane region" description="Helical" evidence="1">
    <location>
        <begin position="211"/>
        <end position="231"/>
    </location>
</feature>
<dbReference type="InterPro" id="IPR021354">
    <property type="entry name" value="DUF2975"/>
</dbReference>
<sequence>MSVLSSGATDARERQALAARVSVVVLEGLLWALLTVVLVTNVARPLAGDAMLGIGEGPYWGTTPSVTADVSDAVWERAFETLGDDLPAFGPGMMVGGPFERGEYVEATLPNRTDISVWSPMTFRQMVAVAGAPLLSGVVVAAALALAIRIVRDLRRGRLFDAANLTRTYQIAAVLGVGGMIAEVATAWGRIGVLTSPRLAGYVDVDWTVSFTPLVLGLTIAAGAEMLRLGIRMQRDVEGLV</sequence>
<dbReference type="EMBL" id="BJLQ01000002">
    <property type="protein sequence ID" value="GEA82831.1"/>
    <property type="molecule type" value="Genomic_DNA"/>
</dbReference>
<keyword evidence="3" id="KW-1185">Reference proteome</keyword>
<protein>
    <recommendedName>
        <fullName evidence="4">DUF2975 domain-containing protein</fullName>
    </recommendedName>
</protein>
<dbReference type="RefSeq" id="WP_141368327.1">
    <property type="nucleotide sequence ID" value="NZ_BJLQ01000002.1"/>
</dbReference>
<dbReference type="AlphaFoldDB" id="A0A4Y3KEI7"/>
<organism evidence="2 3">
    <name type="scientific">Cellulomonas gelida</name>
    <dbReference type="NCBI Taxonomy" id="1712"/>
    <lineage>
        <taxon>Bacteria</taxon>
        <taxon>Bacillati</taxon>
        <taxon>Actinomycetota</taxon>
        <taxon>Actinomycetes</taxon>
        <taxon>Micrococcales</taxon>
        <taxon>Cellulomonadaceae</taxon>
        <taxon>Cellulomonas</taxon>
    </lineage>
</organism>
<reference evidence="2 3" key="1">
    <citation type="submission" date="2019-06" db="EMBL/GenBank/DDBJ databases">
        <title>Whole genome shotgun sequence of Cellulomonas gelida NBRC 3748.</title>
        <authorList>
            <person name="Hosoyama A."/>
            <person name="Uohara A."/>
            <person name="Ohji S."/>
            <person name="Ichikawa N."/>
        </authorList>
    </citation>
    <scope>NUCLEOTIDE SEQUENCE [LARGE SCALE GENOMIC DNA]</scope>
    <source>
        <strain evidence="2 3">NBRC 3748</strain>
    </source>
</reference>
<name>A0A4Y3KEI7_9CELL</name>
<gene>
    <name evidence="2" type="ORF">CGE01nite_00820</name>
</gene>